<accession>A0ABS7J2A4</accession>
<dbReference type="Proteomes" id="UP000783253">
    <property type="component" value="Unassembled WGS sequence"/>
</dbReference>
<keyword evidence="1" id="KW-0812">Transmembrane</keyword>
<name>A0ABS7J2A4_9SPHN</name>
<reference evidence="2 3" key="1">
    <citation type="submission" date="2021-08" db="EMBL/GenBank/DDBJ databases">
        <title>Comparative Genomics Analysis of the Genus Qipengyuania Reveals Extensive Genetic Diversity and Metabolic Versatility, Including the Description of Fifteen Novel Species.</title>
        <authorList>
            <person name="Liu Y."/>
        </authorList>
    </citation>
    <scope>NUCLEOTIDE SEQUENCE [LARGE SCALE GENOMIC DNA]</scope>
    <source>
        <strain evidence="2 3">1NDH17</strain>
    </source>
</reference>
<feature type="transmembrane region" description="Helical" evidence="1">
    <location>
        <begin position="71"/>
        <end position="92"/>
    </location>
</feature>
<keyword evidence="1" id="KW-1133">Transmembrane helix</keyword>
<dbReference type="Pfam" id="PF05987">
    <property type="entry name" value="DUF898"/>
    <property type="match status" value="1"/>
</dbReference>
<feature type="transmembrane region" description="Helical" evidence="1">
    <location>
        <begin position="156"/>
        <end position="178"/>
    </location>
</feature>
<dbReference type="EMBL" id="JAIGNK010000003">
    <property type="protein sequence ID" value="MBX7458621.1"/>
    <property type="molecule type" value="Genomic_DNA"/>
</dbReference>
<evidence type="ECO:0000313" key="3">
    <source>
        <dbReference type="Proteomes" id="UP000783253"/>
    </source>
</evidence>
<gene>
    <name evidence="2" type="ORF">K3152_10225</name>
</gene>
<feature type="transmembrane region" description="Helical" evidence="1">
    <location>
        <begin position="206"/>
        <end position="225"/>
    </location>
</feature>
<keyword evidence="3" id="KW-1185">Reference proteome</keyword>
<feature type="transmembrane region" description="Helical" evidence="1">
    <location>
        <begin position="21"/>
        <end position="42"/>
    </location>
</feature>
<feature type="transmembrane region" description="Helical" evidence="1">
    <location>
        <begin position="231"/>
        <end position="259"/>
    </location>
</feature>
<comment type="caution">
    <text evidence="2">The sequence shown here is derived from an EMBL/GenBank/DDBJ whole genome shotgun (WGS) entry which is preliminary data.</text>
</comment>
<feature type="transmembrane region" description="Helical" evidence="1">
    <location>
        <begin position="286"/>
        <end position="307"/>
    </location>
</feature>
<evidence type="ECO:0000256" key="1">
    <source>
        <dbReference type="SAM" id="Phobius"/>
    </source>
</evidence>
<keyword evidence="1" id="KW-0472">Membrane</keyword>
<evidence type="ECO:0000313" key="2">
    <source>
        <dbReference type="EMBL" id="MBX7458621.1"/>
    </source>
</evidence>
<dbReference type="InterPro" id="IPR010295">
    <property type="entry name" value="DUF898"/>
</dbReference>
<protein>
    <submittedName>
        <fullName evidence="2">DUF898 domain-containing protein</fullName>
    </submittedName>
</protein>
<feature type="transmembrane region" description="Helical" evidence="1">
    <location>
        <begin position="104"/>
        <end position="123"/>
    </location>
</feature>
<proteinExistence type="predicted"/>
<organism evidence="2 3">
    <name type="scientific">Qipengyuania polymorpha</name>
    <dbReference type="NCBI Taxonomy" id="2867234"/>
    <lineage>
        <taxon>Bacteria</taxon>
        <taxon>Pseudomonadati</taxon>
        <taxon>Pseudomonadota</taxon>
        <taxon>Alphaproteobacteria</taxon>
        <taxon>Sphingomonadales</taxon>
        <taxon>Erythrobacteraceae</taxon>
        <taxon>Qipengyuania</taxon>
    </lineage>
</organism>
<sequence length="353" mass="40835">MADIKEKANNAFRFDGNWQDFAKIAFPNLLLTIVTLGIYRFWATTRERQYLWSHTSFVDERLEWTGEGRELFFGFLIVAIILGIPFVILQFIASGMIFRGMQDYVLVMGIILFLASWYLSGVARFRAMRYRLSRTRWRGIRGGSDNPGFVYGWSYFWRWLVGILPVGLLIPWTMTSLWNERWREMSFGPYQVESDAEPAPIYKRFLLFYVPLLLLIPMGIAFQSADLEGGAGAVVAISAIVLVLFIYFGMPLLSVAFYAKFFREAVHTMRWGDVEFSFRARTSDWIVLYLVDFLLISATFGLAYIFIPYRHWKFYVEHMHAEGEIDLDAMTQSQTATARHGEGLLDAFDMGAI</sequence>
<dbReference type="RefSeq" id="WP_221574014.1">
    <property type="nucleotide sequence ID" value="NZ_JAIGNK010000003.1"/>
</dbReference>